<dbReference type="InterPro" id="IPR050466">
    <property type="entry name" value="Carboxylest/Gibb_receptor"/>
</dbReference>
<organism evidence="2 3">
    <name type="scientific">Hordeum vulgare subsp. vulgare</name>
    <name type="common">Domesticated barley</name>
    <dbReference type="NCBI Taxonomy" id="112509"/>
    <lineage>
        <taxon>Eukaryota</taxon>
        <taxon>Viridiplantae</taxon>
        <taxon>Streptophyta</taxon>
        <taxon>Embryophyta</taxon>
        <taxon>Tracheophyta</taxon>
        <taxon>Spermatophyta</taxon>
        <taxon>Magnoliopsida</taxon>
        <taxon>Liliopsida</taxon>
        <taxon>Poales</taxon>
        <taxon>Poaceae</taxon>
        <taxon>BOP clade</taxon>
        <taxon>Pooideae</taxon>
        <taxon>Triticodae</taxon>
        <taxon>Triticeae</taxon>
        <taxon>Hordeinae</taxon>
        <taxon>Hordeum</taxon>
    </lineage>
</organism>
<dbReference type="InterPro" id="IPR013094">
    <property type="entry name" value="AB_hydrolase_3"/>
</dbReference>
<reference evidence="2" key="3">
    <citation type="submission" date="2022-01" db="UniProtKB">
        <authorList>
            <consortium name="EnsemblPlants"/>
        </authorList>
    </citation>
    <scope>IDENTIFICATION</scope>
    <source>
        <strain evidence="2">subsp. vulgare</strain>
    </source>
</reference>
<proteinExistence type="predicted"/>
<dbReference type="SUPFAM" id="SSF53474">
    <property type="entry name" value="alpha/beta-Hydrolases"/>
    <property type="match status" value="1"/>
</dbReference>
<dbReference type="Pfam" id="PF07859">
    <property type="entry name" value="Abhydrolase_3"/>
    <property type="match status" value="1"/>
</dbReference>
<reference evidence="2" key="2">
    <citation type="submission" date="2020-10" db="EMBL/GenBank/DDBJ databases">
        <authorList>
            <person name="Scholz U."/>
            <person name="Mascher M."/>
            <person name="Fiebig A."/>
        </authorList>
    </citation>
    <scope>NUCLEOTIDE SEQUENCE [LARGE SCALE GENOMIC DNA]</scope>
    <source>
        <strain evidence="2">cv. Morex</strain>
    </source>
</reference>
<evidence type="ECO:0000313" key="2">
    <source>
        <dbReference type="EnsemblPlants" id="HORVU.MOREX.r3.3HG0316550.1"/>
    </source>
</evidence>
<dbReference type="PANTHER" id="PTHR23024:SF472">
    <property type="entry name" value="OS09G0461700 PROTEIN"/>
    <property type="match status" value="1"/>
</dbReference>
<dbReference type="EnsemblPlants" id="HORVU.MOREX.r3.3HG0316550.1">
    <property type="protein sequence ID" value="HORVU.MOREX.r3.3HG0316550.1"/>
    <property type="gene ID" value="HORVU.MOREX.r3.3HG0316550"/>
</dbReference>
<name>A0A8I6Y6M2_HORVV</name>
<protein>
    <recommendedName>
        <fullName evidence="1">Alpha/beta hydrolase fold-3 domain-containing protein</fullName>
    </recommendedName>
</protein>
<dbReference type="Gene3D" id="3.40.50.1820">
    <property type="entry name" value="alpha/beta hydrolase"/>
    <property type="match status" value="1"/>
</dbReference>
<sequence length="231" mass="24665">MDGATGVFARLYVPDLAAAGSDSQRKKLPILVYFHGGGLVLASAASPTYHRYLNSVASKANVLAVSVNYRLAPEHPIPAAYDDSWAALSWAASRDDPWLSEHGDAGRIFLAGDSGGANIVHNIAIMAGTRDGLRLPPAQKGVDDPWFNPMAPGAPSLQKLACRRLLVCSADGDFALPRAAAYYQAVKASGWRGTVEWLESKGGEHVFFLNKPECDEALQLMDQVVAFLAGN</sequence>
<dbReference type="InterPro" id="IPR029058">
    <property type="entry name" value="AB_hydrolase_fold"/>
</dbReference>
<feature type="domain" description="Alpha/beta hydrolase fold-3" evidence="1">
    <location>
        <begin position="31"/>
        <end position="133"/>
    </location>
</feature>
<accession>A0A8I6Y6M2</accession>
<dbReference type="PANTHER" id="PTHR23024">
    <property type="entry name" value="ARYLACETAMIDE DEACETYLASE"/>
    <property type="match status" value="1"/>
</dbReference>
<reference evidence="3" key="1">
    <citation type="journal article" date="2012" name="Nature">
        <title>A physical, genetic and functional sequence assembly of the barley genome.</title>
        <authorList>
            <consortium name="The International Barley Genome Sequencing Consortium"/>
            <person name="Mayer K.F."/>
            <person name="Waugh R."/>
            <person name="Brown J.W."/>
            <person name="Schulman A."/>
            <person name="Langridge P."/>
            <person name="Platzer M."/>
            <person name="Fincher G.B."/>
            <person name="Muehlbauer G.J."/>
            <person name="Sato K."/>
            <person name="Close T.J."/>
            <person name="Wise R.P."/>
            <person name="Stein N."/>
        </authorList>
    </citation>
    <scope>NUCLEOTIDE SEQUENCE [LARGE SCALE GENOMIC DNA]</scope>
    <source>
        <strain evidence="3">cv. Morex</strain>
    </source>
</reference>
<evidence type="ECO:0000259" key="1">
    <source>
        <dbReference type="Pfam" id="PF07859"/>
    </source>
</evidence>
<dbReference type="SMR" id="A0A8I6Y6M2"/>
<dbReference type="Proteomes" id="UP000011116">
    <property type="component" value="Chromosome 3H"/>
</dbReference>
<keyword evidence="3" id="KW-1185">Reference proteome</keyword>
<evidence type="ECO:0000313" key="3">
    <source>
        <dbReference type="Proteomes" id="UP000011116"/>
    </source>
</evidence>
<dbReference type="Gramene" id="HORVU.MOREX.r3.3HG0316550.1">
    <property type="protein sequence ID" value="HORVU.MOREX.r3.3HG0316550.1"/>
    <property type="gene ID" value="HORVU.MOREX.r3.3HG0316550"/>
</dbReference>
<dbReference type="AlphaFoldDB" id="A0A8I6Y6M2"/>
<dbReference type="GO" id="GO:0016787">
    <property type="term" value="F:hydrolase activity"/>
    <property type="evidence" value="ECO:0007669"/>
    <property type="project" value="InterPro"/>
</dbReference>